<dbReference type="GO" id="GO:0006351">
    <property type="term" value="P:DNA-templated transcription"/>
    <property type="evidence" value="ECO:0007669"/>
    <property type="project" value="TreeGrafter"/>
</dbReference>
<dbReference type="PANTHER" id="PTHR18964">
    <property type="entry name" value="ROK (REPRESSOR, ORF, KINASE) FAMILY"/>
    <property type="match status" value="1"/>
</dbReference>
<dbReference type="SUPFAM" id="SSF53067">
    <property type="entry name" value="Actin-like ATPase domain"/>
    <property type="match status" value="1"/>
</dbReference>
<dbReference type="RefSeq" id="WP_084167054.1">
    <property type="nucleotide sequence ID" value="NZ_PDDX01000001.1"/>
</dbReference>
<evidence type="ECO:0000313" key="3">
    <source>
        <dbReference type="Proteomes" id="UP000224974"/>
    </source>
</evidence>
<sequence length="432" mass="48871">MDTIRGITHNAHAIQLTEFSEVSPIGLNNHRIRHYNKRILLEILYREKIASKSTLAKLSQLSIPAISKILDELEQENKVLHRQENLHSRGLSGGSYQIRPPDGYILCLNISPYMIESVLVDGLITAQSPLRLTAIKATTPEALLEEIEKLYREYHHMHRQLPLRLALSIHGQVNPVTGVSQNMPQAPWDTPIEIKYLLEERLNTELLIDNDCIMLALAEKWQNGSNHQDFCVINVDYGIGSSFVINQQIYRGSLYGSGQIGHTIIDPDGAACACGRYGCLETIASLSALKKKARMILKSHSRGHHQDRVLRTPTTDWLIKHYHLGDEDLRPLVSNAAKAIGLSLYNFLNILNINRIYFYGRSCGFGNEWLDIIQEQTGFNPFDQTDAVRTNATNIIFGQLSRQKQVMGIAYLFVEQALNDMKSINSFKTEIQ</sequence>
<accession>A0A2C6DKL1</accession>
<proteinExistence type="inferred from homology"/>
<organism evidence="2 3">
    <name type="scientific">Budvicia aquatica</name>
    <dbReference type="NCBI Taxonomy" id="82979"/>
    <lineage>
        <taxon>Bacteria</taxon>
        <taxon>Pseudomonadati</taxon>
        <taxon>Pseudomonadota</taxon>
        <taxon>Gammaproteobacteria</taxon>
        <taxon>Enterobacterales</taxon>
        <taxon>Budviciaceae</taxon>
        <taxon>Budvicia</taxon>
    </lineage>
</organism>
<dbReference type="SUPFAM" id="SSF46785">
    <property type="entry name" value="Winged helix' DNA-binding domain"/>
    <property type="match status" value="1"/>
</dbReference>
<name>A0A2C6DKL1_9GAMM</name>
<dbReference type="Gene3D" id="1.10.10.10">
    <property type="entry name" value="Winged helix-like DNA-binding domain superfamily/Winged helix DNA-binding domain"/>
    <property type="match status" value="1"/>
</dbReference>
<dbReference type="Pfam" id="PF00480">
    <property type="entry name" value="ROK"/>
    <property type="match status" value="1"/>
</dbReference>
<dbReference type="AlphaFoldDB" id="A0A2C6DKL1"/>
<comment type="caution">
    <text evidence="2">The sequence shown here is derived from an EMBL/GenBank/DDBJ whole genome shotgun (WGS) entry which is preliminary data.</text>
</comment>
<dbReference type="STRING" id="1111728.GCA_000427805_01634"/>
<evidence type="ECO:0000256" key="1">
    <source>
        <dbReference type="ARBA" id="ARBA00006479"/>
    </source>
</evidence>
<keyword evidence="3" id="KW-1185">Reference proteome</keyword>
<comment type="similarity">
    <text evidence="1">Belongs to the ROK (NagC/XylR) family.</text>
</comment>
<reference evidence="3" key="1">
    <citation type="submission" date="2017-09" db="EMBL/GenBank/DDBJ databases">
        <title>FDA dAtabase for Regulatory Grade micrObial Sequences (FDA-ARGOS): Supporting development and validation of Infectious Disease Dx tests.</title>
        <authorList>
            <person name="Minogue T."/>
            <person name="Wolcott M."/>
            <person name="Wasieloski L."/>
            <person name="Aguilar W."/>
            <person name="Moore D."/>
            <person name="Tallon L."/>
            <person name="Sadzewicz L."/>
            <person name="Ott S."/>
            <person name="Zhao X."/>
            <person name="Nagaraj S."/>
            <person name="Vavikolanu K."/>
            <person name="Aluvathingal J."/>
            <person name="Nadendla S."/>
            <person name="Sichtig H."/>
        </authorList>
    </citation>
    <scope>NUCLEOTIDE SEQUENCE [LARGE SCALE GENOMIC DNA]</scope>
    <source>
        <strain evidence="3">FDAARGOS_387</strain>
    </source>
</reference>
<protein>
    <submittedName>
        <fullName evidence="2">ROK family protein</fullName>
    </submittedName>
</protein>
<dbReference type="EMBL" id="PDDX01000001">
    <property type="protein sequence ID" value="PHI29304.1"/>
    <property type="molecule type" value="Genomic_DNA"/>
</dbReference>
<dbReference type="InterPro" id="IPR036388">
    <property type="entry name" value="WH-like_DNA-bd_sf"/>
</dbReference>
<dbReference type="Gene3D" id="3.30.420.40">
    <property type="match status" value="2"/>
</dbReference>
<dbReference type="Proteomes" id="UP000224974">
    <property type="component" value="Unassembled WGS sequence"/>
</dbReference>
<dbReference type="InterPro" id="IPR000600">
    <property type="entry name" value="ROK"/>
</dbReference>
<dbReference type="InterPro" id="IPR043129">
    <property type="entry name" value="ATPase_NBD"/>
</dbReference>
<dbReference type="OrthoDB" id="9810372at2"/>
<evidence type="ECO:0000313" key="2">
    <source>
        <dbReference type="EMBL" id="PHI29304.1"/>
    </source>
</evidence>
<gene>
    <name evidence="2" type="ORF">CRN84_08200</name>
</gene>
<dbReference type="GO" id="GO:0003677">
    <property type="term" value="F:DNA binding"/>
    <property type="evidence" value="ECO:0007669"/>
    <property type="project" value="TreeGrafter"/>
</dbReference>
<dbReference type="InterPro" id="IPR036390">
    <property type="entry name" value="WH_DNA-bd_sf"/>
</dbReference>
<dbReference type="PANTHER" id="PTHR18964:SF149">
    <property type="entry name" value="BIFUNCTIONAL UDP-N-ACETYLGLUCOSAMINE 2-EPIMERASE_N-ACETYLMANNOSAMINE KINASE"/>
    <property type="match status" value="1"/>
</dbReference>